<reference evidence="4" key="1">
    <citation type="journal article" date="2002" name="Science">
        <title>The draft genome of Ciona intestinalis: insights into chordate and vertebrate origins.</title>
        <authorList>
            <person name="Dehal P."/>
            <person name="Satou Y."/>
            <person name="Campbell R.K."/>
            <person name="Chapman J."/>
            <person name="Degnan B."/>
            <person name="De Tomaso A."/>
            <person name="Davidson B."/>
            <person name="Di Gregorio A."/>
            <person name="Gelpke M."/>
            <person name="Goodstein D.M."/>
            <person name="Harafuji N."/>
            <person name="Hastings K.E."/>
            <person name="Ho I."/>
            <person name="Hotta K."/>
            <person name="Huang W."/>
            <person name="Kawashima T."/>
            <person name="Lemaire P."/>
            <person name="Martinez D."/>
            <person name="Meinertzhagen I.A."/>
            <person name="Necula S."/>
            <person name="Nonaka M."/>
            <person name="Putnam N."/>
            <person name="Rash S."/>
            <person name="Saiga H."/>
            <person name="Satake M."/>
            <person name="Terry A."/>
            <person name="Yamada L."/>
            <person name="Wang H.G."/>
            <person name="Awazu S."/>
            <person name="Azumi K."/>
            <person name="Boore J."/>
            <person name="Branno M."/>
            <person name="Chin-Bow S."/>
            <person name="DeSantis R."/>
            <person name="Doyle S."/>
            <person name="Francino P."/>
            <person name="Keys D.N."/>
            <person name="Haga S."/>
            <person name="Hayashi H."/>
            <person name="Hino K."/>
            <person name="Imai K.S."/>
            <person name="Inaba K."/>
            <person name="Kano S."/>
            <person name="Kobayashi K."/>
            <person name="Kobayashi M."/>
            <person name="Lee B.I."/>
            <person name="Makabe K.W."/>
            <person name="Manohar C."/>
            <person name="Matassi G."/>
            <person name="Medina M."/>
            <person name="Mochizuki Y."/>
            <person name="Mount S."/>
            <person name="Morishita T."/>
            <person name="Miura S."/>
            <person name="Nakayama A."/>
            <person name="Nishizaka S."/>
            <person name="Nomoto H."/>
            <person name="Ohta F."/>
            <person name="Oishi K."/>
            <person name="Rigoutsos I."/>
            <person name="Sano M."/>
            <person name="Sasaki A."/>
            <person name="Sasakura Y."/>
            <person name="Shoguchi E."/>
            <person name="Shin-i T."/>
            <person name="Spagnuolo A."/>
            <person name="Stainier D."/>
            <person name="Suzuki M.M."/>
            <person name="Tassy O."/>
            <person name="Takatori N."/>
            <person name="Tokuoka M."/>
            <person name="Yagi K."/>
            <person name="Yoshizaki F."/>
            <person name="Wada S."/>
            <person name="Zhang C."/>
            <person name="Hyatt P.D."/>
            <person name="Larimer F."/>
            <person name="Detter C."/>
            <person name="Doggett N."/>
            <person name="Glavina T."/>
            <person name="Hawkins T."/>
            <person name="Richardson P."/>
            <person name="Lucas S."/>
            <person name="Kohara Y."/>
            <person name="Levine M."/>
            <person name="Satoh N."/>
            <person name="Rokhsar D.S."/>
        </authorList>
    </citation>
    <scope>NUCLEOTIDE SEQUENCE [LARGE SCALE GENOMIC DNA]</scope>
</reference>
<dbReference type="Ensembl" id="ENSCINT00000032416.1">
    <property type="protein sequence ID" value="ENSCINP00000035360.1"/>
    <property type="gene ID" value="ENSCING00000021731.1"/>
</dbReference>
<dbReference type="HOGENOM" id="CLU_111288_0_0_1"/>
<feature type="domain" description="DUF4604" evidence="2">
    <location>
        <begin position="5"/>
        <end position="140"/>
    </location>
</feature>
<feature type="compositionally biased region" description="Basic and acidic residues" evidence="1">
    <location>
        <begin position="58"/>
        <end position="73"/>
    </location>
</feature>
<dbReference type="FunCoup" id="H2Y0C6">
    <property type="interactions" value="189"/>
</dbReference>
<dbReference type="PANTHER" id="PTHR31195">
    <property type="entry name" value="GEO02494P1"/>
    <property type="match status" value="1"/>
</dbReference>
<dbReference type="OMA" id="KRQVGYR"/>
<dbReference type="EMBL" id="EAAA01001965">
    <property type="status" value="NOT_ANNOTATED_CDS"/>
    <property type="molecule type" value="Genomic_DNA"/>
</dbReference>
<organism evidence="3 4">
    <name type="scientific">Ciona intestinalis</name>
    <name type="common">Transparent sea squirt</name>
    <name type="synonym">Ascidia intestinalis</name>
    <dbReference type="NCBI Taxonomy" id="7719"/>
    <lineage>
        <taxon>Eukaryota</taxon>
        <taxon>Metazoa</taxon>
        <taxon>Chordata</taxon>
        <taxon>Tunicata</taxon>
        <taxon>Ascidiacea</taxon>
        <taxon>Phlebobranchia</taxon>
        <taxon>Cionidae</taxon>
        <taxon>Ciona</taxon>
    </lineage>
</organism>
<accession>H2Y0C6</accession>
<keyword evidence="4" id="KW-1185">Reference proteome</keyword>
<protein>
    <recommendedName>
        <fullName evidence="2">DUF4604 domain-containing protein</fullName>
    </recommendedName>
</protein>
<dbReference type="Proteomes" id="UP000008144">
    <property type="component" value="Chromosome 4"/>
</dbReference>
<feature type="compositionally biased region" description="Basic and acidic residues" evidence="1">
    <location>
        <begin position="109"/>
        <end position="119"/>
    </location>
</feature>
<accession>A0A1W2WCE9</accession>
<dbReference type="RefSeq" id="XP_002128812.1">
    <property type="nucleotide sequence ID" value="XM_002128776.2"/>
</dbReference>
<dbReference type="OrthoDB" id="263957at2759"/>
<dbReference type="Pfam" id="PF15377">
    <property type="entry name" value="DUF4604"/>
    <property type="match status" value="1"/>
</dbReference>
<evidence type="ECO:0000256" key="1">
    <source>
        <dbReference type="SAM" id="MobiDB-lite"/>
    </source>
</evidence>
<name>H2Y0C6_CIOIN</name>
<dbReference type="InterPro" id="IPR040219">
    <property type="entry name" value="KIAA1143-like"/>
</dbReference>
<gene>
    <name evidence="3" type="primary">LOC104265311</name>
</gene>
<evidence type="ECO:0000313" key="4">
    <source>
        <dbReference type="Proteomes" id="UP000008144"/>
    </source>
</evidence>
<reference evidence="3" key="2">
    <citation type="journal article" date="2008" name="Genome Biol.">
        <title>Improved genome assembly and evidence-based global gene model set for the chordate Ciona intestinalis: new insight into intron and operon populations.</title>
        <authorList>
            <person name="Satou Y."/>
            <person name="Mineta K."/>
            <person name="Ogasawara M."/>
            <person name="Sasakura Y."/>
            <person name="Shoguchi E."/>
            <person name="Ueno K."/>
            <person name="Yamada L."/>
            <person name="Matsumoto J."/>
            <person name="Wasserscheid J."/>
            <person name="Dewar K."/>
            <person name="Wiley G.B."/>
            <person name="Macmil S.L."/>
            <person name="Roe B.A."/>
            <person name="Zeller R.W."/>
            <person name="Hastings K.E."/>
            <person name="Lemaire P."/>
            <person name="Lindquist E."/>
            <person name="Endo T."/>
            <person name="Hotta K."/>
            <person name="Inaba K."/>
        </authorList>
    </citation>
    <scope>NUCLEOTIDE SEQUENCE [LARGE SCALE GENOMIC DNA]</scope>
    <source>
        <strain evidence="3">wild type</strain>
    </source>
</reference>
<feature type="compositionally biased region" description="Basic and acidic residues" evidence="1">
    <location>
        <begin position="25"/>
        <end position="41"/>
    </location>
</feature>
<reference evidence="3" key="4">
    <citation type="submission" date="2025-09" db="UniProtKB">
        <authorList>
            <consortium name="Ensembl"/>
        </authorList>
    </citation>
    <scope>IDENTIFICATION</scope>
</reference>
<dbReference type="AlphaFoldDB" id="H2Y0C6"/>
<dbReference type="InParanoid" id="H2Y0C6"/>
<evidence type="ECO:0000259" key="2">
    <source>
        <dbReference type="Pfam" id="PF15377"/>
    </source>
</evidence>
<feature type="compositionally biased region" description="Low complexity" evidence="1">
    <location>
        <begin position="97"/>
        <end position="108"/>
    </location>
</feature>
<dbReference type="PANTHER" id="PTHR31195:SF2">
    <property type="entry name" value="GEO02494P1"/>
    <property type="match status" value="1"/>
</dbReference>
<reference evidence="3" key="3">
    <citation type="submission" date="2025-08" db="UniProtKB">
        <authorList>
            <consortium name="Ensembl"/>
        </authorList>
    </citation>
    <scope>IDENTIFICATION</scope>
</reference>
<evidence type="ECO:0000313" key="3">
    <source>
        <dbReference type="Ensembl" id="ENSCINP00000035360.1"/>
    </source>
</evidence>
<dbReference type="KEGG" id="cin:104265311"/>
<dbReference type="InterPro" id="IPR027911">
    <property type="entry name" value="DUF4604"/>
</dbReference>
<proteinExistence type="predicted"/>
<feature type="region of interest" description="Disordered" evidence="1">
    <location>
        <begin position="20"/>
        <end position="145"/>
    </location>
</feature>
<dbReference type="GeneID" id="104265311"/>
<dbReference type="GeneTree" id="ENSGT00390000001296"/>
<sequence>MSKKFQFIKQEQPKFITQFKKKAGLIKEPEIDDKNRPSAELDDRDDNDDEQPVIVVLKDGDLNKKEYEKEKDTGTVGGKIVFKQPATKRSAEEKGLSASSKKMKANSNPDKKDEQTDKKTKTKKGTKSKTAPVLSFNEEEEDDDV</sequence>
<feature type="compositionally biased region" description="Acidic residues" evidence="1">
    <location>
        <begin position="42"/>
        <end position="51"/>
    </location>
</feature>